<comment type="caution">
    <text evidence="1">The sequence shown here is derived from an EMBL/GenBank/DDBJ whole genome shotgun (WGS) entry which is preliminary data.</text>
</comment>
<sequence length="207" mass="24491">MAEKAVSVAKQILRKSMEDRTGYRKSIMEYNNTPIVNLNTFPTQILQSRRLRTLLPVISTKLEPKVQTHIYDFLRRQQITYKNNYDKSSKKSFTNFEKGDIVVIKTDNEKVWQKATIIKKDNEPRSYWIQRHSDIKMLRRNTKHIKLSYTKLNNNKKLNPELYPECSYFKHANEPNQLVFQKDVSVDAEDNNRGNILTKPPIENQQC</sequence>
<gene>
    <name evidence="1" type="ORF">ILUMI_08726</name>
</gene>
<dbReference type="Proteomes" id="UP000801492">
    <property type="component" value="Unassembled WGS sequence"/>
</dbReference>
<proteinExistence type="predicted"/>
<reference evidence="1" key="1">
    <citation type="submission" date="2019-08" db="EMBL/GenBank/DDBJ databases">
        <title>The genome of the North American firefly Photinus pyralis.</title>
        <authorList>
            <consortium name="Photinus pyralis genome working group"/>
            <person name="Fallon T.R."/>
            <person name="Sander Lower S.E."/>
            <person name="Weng J.-K."/>
        </authorList>
    </citation>
    <scope>NUCLEOTIDE SEQUENCE</scope>
    <source>
        <strain evidence="1">TRF0915ILg1</strain>
        <tissue evidence="1">Whole body</tissue>
    </source>
</reference>
<dbReference type="PANTHER" id="PTHR33244">
    <property type="entry name" value="INTEGRASE CATALYTIC DOMAIN-CONTAINING PROTEIN-RELATED"/>
    <property type="match status" value="1"/>
</dbReference>
<name>A0A8K0GD48_IGNLU</name>
<accession>A0A8K0GD48</accession>
<evidence type="ECO:0000313" key="2">
    <source>
        <dbReference type="Proteomes" id="UP000801492"/>
    </source>
</evidence>
<dbReference type="PANTHER" id="PTHR33244:SF3">
    <property type="entry name" value="PEPTIDASE A2 DOMAIN-CONTAINING PROTEIN"/>
    <property type="match status" value="1"/>
</dbReference>
<evidence type="ECO:0000313" key="1">
    <source>
        <dbReference type="EMBL" id="KAF2897447.1"/>
    </source>
</evidence>
<dbReference type="EMBL" id="VTPC01004151">
    <property type="protein sequence ID" value="KAF2897447.1"/>
    <property type="molecule type" value="Genomic_DNA"/>
</dbReference>
<keyword evidence="2" id="KW-1185">Reference proteome</keyword>
<dbReference type="AlphaFoldDB" id="A0A8K0GD48"/>
<dbReference type="OrthoDB" id="6811343at2759"/>
<organism evidence="1 2">
    <name type="scientific">Ignelater luminosus</name>
    <name type="common">Cucubano</name>
    <name type="synonym">Pyrophorus luminosus</name>
    <dbReference type="NCBI Taxonomy" id="2038154"/>
    <lineage>
        <taxon>Eukaryota</taxon>
        <taxon>Metazoa</taxon>
        <taxon>Ecdysozoa</taxon>
        <taxon>Arthropoda</taxon>
        <taxon>Hexapoda</taxon>
        <taxon>Insecta</taxon>
        <taxon>Pterygota</taxon>
        <taxon>Neoptera</taxon>
        <taxon>Endopterygota</taxon>
        <taxon>Coleoptera</taxon>
        <taxon>Polyphaga</taxon>
        <taxon>Elateriformia</taxon>
        <taxon>Elateroidea</taxon>
        <taxon>Elateridae</taxon>
        <taxon>Agrypninae</taxon>
        <taxon>Pyrophorini</taxon>
        <taxon>Ignelater</taxon>
    </lineage>
</organism>
<protein>
    <submittedName>
        <fullName evidence="1">Uncharacterized protein</fullName>
    </submittedName>
</protein>